<accession>A0A154QHS7</accession>
<evidence type="ECO:0000313" key="2">
    <source>
        <dbReference type="EMBL" id="KZC23743.1"/>
    </source>
</evidence>
<dbReference type="PANTHER" id="PTHR43267">
    <property type="entry name" value="TRNA THREONYLCARBAMOYLADENOSINE DEHYDRATASE"/>
    <property type="match status" value="1"/>
</dbReference>
<dbReference type="Gene3D" id="3.40.50.720">
    <property type="entry name" value="NAD(P)-binding Rossmann-like Domain"/>
    <property type="match status" value="1"/>
</dbReference>
<organism evidence="2 3">
    <name type="scientific">Rhodanobacter thiooxydans</name>
    <dbReference type="NCBI Taxonomy" id="416169"/>
    <lineage>
        <taxon>Bacteria</taxon>
        <taxon>Pseudomonadati</taxon>
        <taxon>Pseudomonadota</taxon>
        <taxon>Gammaproteobacteria</taxon>
        <taxon>Lysobacterales</taxon>
        <taxon>Rhodanobacteraceae</taxon>
        <taxon>Rhodanobacter</taxon>
    </lineage>
</organism>
<sequence>MMSDASDPTEPFDYATAFSRTIGWITTTEQAKLRSMRVAIAGLGGVGGSHLLTLTRLGIQSFNLADLDRFGTENLNRQAGAFQSTIGQPKVDVVSRMARDINPDLDINKFPGGVTLDNMEQFLAGVDLYVDGLDFFVLDIRARLFALCAKHGIPAVTAAPLGMGAAVLAFLPGHMTFEEYFRLEGRTTDEQLLRFMVGLAPAVLHQGYLVDPSAVDLVNHRGPSTPMACEICAGIAGTQALKILLGRGKVLAAPHGLHFDAYRNKLARTWRPGGNNNPLQRLILSMARRRFMRH</sequence>
<reference evidence="2 3" key="1">
    <citation type="journal article" date="2016" name="MBio">
        <title>Lateral Gene Transfer in a Heavy Metal-Contaminated-Groundwater Microbial Community.</title>
        <authorList>
            <person name="Hemme C.L."/>
            <person name="Green S.J."/>
            <person name="Rishishwar L."/>
            <person name="Prakash O."/>
            <person name="Pettenato A."/>
            <person name="Chakraborty R."/>
            <person name="Deutschbauer A.M."/>
            <person name="Van Nostrand J.D."/>
            <person name="Wu L."/>
            <person name="He Z."/>
            <person name="Jordan I.K."/>
            <person name="Hazen T.C."/>
            <person name="Arkin A.P."/>
            <person name="Kostka J.E."/>
            <person name="Zhou J."/>
        </authorList>
    </citation>
    <scope>NUCLEOTIDE SEQUENCE [LARGE SCALE GENOMIC DNA]</scope>
    <source>
        <strain evidence="2 3">FW104-T7</strain>
    </source>
</reference>
<feature type="domain" description="THIF-type NAD/FAD binding fold" evidence="1">
    <location>
        <begin position="20"/>
        <end position="271"/>
    </location>
</feature>
<evidence type="ECO:0000313" key="3">
    <source>
        <dbReference type="Proteomes" id="UP000076131"/>
    </source>
</evidence>
<dbReference type="Proteomes" id="UP000076131">
    <property type="component" value="Unassembled WGS sequence"/>
</dbReference>
<dbReference type="CDD" id="cd01483">
    <property type="entry name" value="E1_enzyme_family"/>
    <property type="match status" value="1"/>
</dbReference>
<dbReference type="EMBL" id="LVJS01000040">
    <property type="protein sequence ID" value="KZC23743.1"/>
    <property type="molecule type" value="Genomic_DNA"/>
</dbReference>
<dbReference type="NCBIfam" id="NF006077">
    <property type="entry name" value="PRK08223.1"/>
    <property type="match status" value="1"/>
</dbReference>
<dbReference type="Pfam" id="PF00899">
    <property type="entry name" value="ThiF"/>
    <property type="match status" value="1"/>
</dbReference>
<gene>
    <name evidence="2" type="ORF">RHOFW104T7_11965</name>
</gene>
<dbReference type="RefSeq" id="WP_008434108.1">
    <property type="nucleotide sequence ID" value="NZ_LVJS01000040.1"/>
</dbReference>
<dbReference type="InterPro" id="IPR000594">
    <property type="entry name" value="ThiF_NAD_FAD-bd"/>
</dbReference>
<dbReference type="GO" id="GO:0061504">
    <property type="term" value="P:cyclic threonylcarbamoyladenosine biosynthetic process"/>
    <property type="evidence" value="ECO:0007669"/>
    <property type="project" value="TreeGrafter"/>
</dbReference>
<dbReference type="eggNOG" id="COG0476">
    <property type="taxonomic scope" value="Bacteria"/>
</dbReference>
<dbReference type="InterPro" id="IPR035985">
    <property type="entry name" value="Ubiquitin-activating_enz"/>
</dbReference>
<protein>
    <recommendedName>
        <fullName evidence="1">THIF-type NAD/FAD binding fold domain-containing protein</fullName>
    </recommendedName>
</protein>
<dbReference type="SUPFAM" id="SSF69572">
    <property type="entry name" value="Activating enzymes of the ubiquitin-like proteins"/>
    <property type="match status" value="1"/>
</dbReference>
<evidence type="ECO:0000259" key="1">
    <source>
        <dbReference type="Pfam" id="PF00899"/>
    </source>
</evidence>
<keyword evidence="3" id="KW-1185">Reference proteome</keyword>
<dbReference type="InterPro" id="IPR045886">
    <property type="entry name" value="ThiF/MoeB/HesA"/>
</dbReference>
<dbReference type="STRING" id="416169.RHOFW104T7_11965"/>
<name>A0A154QHS7_9GAMM</name>
<dbReference type="GO" id="GO:0008641">
    <property type="term" value="F:ubiquitin-like modifier activating enzyme activity"/>
    <property type="evidence" value="ECO:0007669"/>
    <property type="project" value="InterPro"/>
</dbReference>
<dbReference type="GO" id="GO:0061503">
    <property type="term" value="F:tRNA threonylcarbamoyladenosine dehydratase"/>
    <property type="evidence" value="ECO:0007669"/>
    <property type="project" value="TreeGrafter"/>
</dbReference>
<dbReference type="PANTHER" id="PTHR43267:SF1">
    <property type="entry name" value="TRNA THREONYLCARBAMOYLADENOSINE DEHYDRATASE"/>
    <property type="match status" value="1"/>
</dbReference>
<proteinExistence type="predicted"/>
<comment type="caution">
    <text evidence="2">The sequence shown here is derived from an EMBL/GenBank/DDBJ whole genome shotgun (WGS) entry which is preliminary data.</text>
</comment>
<dbReference type="AlphaFoldDB" id="A0A154QHS7"/>